<feature type="transmembrane region" description="Helical" evidence="2">
    <location>
        <begin position="46"/>
        <end position="67"/>
    </location>
</feature>
<evidence type="ECO:0000256" key="1">
    <source>
        <dbReference type="SAM" id="MobiDB-lite"/>
    </source>
</evidence>
<protein>
    <submittedName>
        <fullName evidence="4">PorT family protein</fullName>
    </submittedName>
</protein>
<dbReference type="InterPro" id="IPR025665">
    <property type="entry name" value="Beta-barrel_OMP_2"/>
</dbReference>
<evidence type="ECO:0000259" key="3">
    <source>
        <dbReference type="Pfam" id="PF13568"/>
    </source>
</evidence>
<gene>
    <name evidence="4" type="ORF">EHT25_25250</name>
</gene>
<reference evidence="4 5" key="1">
    <citation type="submission" date="2018-11" db="EMBL/GenBank/DDBJ databases">
        <authorList>
            <person name="Zhou Z."/>
            <person name="Wang G."/>
        </authorList>
    </citation>
    <scope>NUCLEOTIDE SEQUENCE [LARGE SCALE GENOMIC DNA]</scope>
    <source>
        <strain evidence="4 5">KCTC52004</strain>
    </source>
</reference>
<dbReference type="Pfam" id="PF13568">
    <property type="entry name" value="OMP_b-brl_2"/>
    <property type="match status" value="1"/>
</dbReference>
<dbReference type="OrthoDB" id="1419682at2"/>
<feature type="region of interest" description="Disordered" evidence="1">
    <location>
        <begin position="112"/>
        <end position="145"/>
    </location>
</feature>
<evidence type="ECO:0000313" key="5">
    <source>
        <dbReference type="Proteomes" id="UP000271925"/>
    </source>
</evidence>
<proteinExistence type="predicted"/>
<evidence type="ECO:0000256" key="2">
    <source>
        <dbReference type="SAM" id="Phobius"/>
    </source>
</evidence>
<evidence type="ECO:0000313" key="4">
    <source>
        <dbReference type="EMBL" id="RRA99941.1"/>
    </source>
</evidence>
<dbReference type="AlphaFoldDB" id="A0A3P1BG89"/>
<keyword evidence="2" id="KW-0472">Membrane</keyword>
<comment type="caution">
    <text evidence="4">The sequence shown here is derived from an EMBL/GenBank/DDBJ whole genome shotgun (WGS) entry which is preliminary data.</text>
</comment>
<dbReference type="EMBL" id="RQJO01000011">
    <property type="protein sequence ID" value="RRA99941.1"/>
    <property type="molecule type" value="Genomic_DNA"/>
</dbReference>
<name>A0A3P1BG89_9BACT</name>
<feature type="domain" description="Outer membrane protein beta-barrel" evidence="3">
    <location>
        <begin position="260"/>
        <end position="419"/>
    </location>
</feature>
<organism evidence="4 5">
    <name type="scientific">Larkinella rosea</name>
    <dbReference type="NCBI Taxonomy" id="2025312"/>
    <lineage>
        <taxon>Bacteria</taxon>
        <taxon>Pseudomonadati</taxon>
        <taxon>Bacteroidota</taxon>
        <taxon>Cytophagia</taxon>
        <taxon>Cytophagales</taxon>
        <taxon>Spirosomataceae</taxon>
        <taxon>Larkinella</taxon>
    </lineage>
</organism>
<keyword evidence="5" id="KW-1185">Reference proteome</keyword>
<dbReference type="Proteomes" id="UP000271925">
    <property type="component" value="Unassembled WGS sequence"/>
</dbReference>
<keyword evidence="2" id="KW-1133">Transmembrane helix</keyword>
<feature type="compositionally biased region" description="Basic and acidic residues" evidence="1">
    <location>
        <begin position="130"/>
        <end position="145"/>
    </location>
</feature>
<dbReference type="RefSeq" id="WP_124877973.1">
    <property type="nucleotide sequence ID" value="NZ_RQJO01000011.1"/>
</dbReference>
<keyword evidence="2" id="KW-0812">Transmembrane</keyword>
<accession>A0A3P1BG89</accession>
<sequence length="454" mass="50567">MKDSIHKRLTDHIRKTVGRYELPYEPGSWEEFQRLQRRRRQQPVIWFRYALAACLLLGILGVPVWFYTNKSDGTQLAVRSPKSGLSGQRPLHPSVENRQRVGAVLPDRIAAGANRTEKPLVRSAKGTSTETKEKNAANRQDEYEQNRFENQNRGGVNNRLEIADRLPKNRFIQPETPFNETRQTRISADLPAESSTQTASFAFINPRSIRFLQHPLRPLSLPLSIWKNEPAVAKIEPAKTGPKPVWGVSLAPQSVYAAGSSPSVAVGGGLFSEIPLSRKFSLSTGLSMAQQKLGTKEAGLMVFSTVPQLVSTGIRLTSVDLPLNIRFRPGRLASKGFYAEAGLSSLAFLNEHYAYTYEQTRQETISVMGTNGQEVHVTQLVTTQQTTTQSAPAFQKIYWGRIINLSIGVERRLGTQFRLSAEPYVKYPVGPFTRENLMLGSGGVSLRLGFQSGR</sequence>